<organism evidence="7 8">
    <name type="scientific">Lignipirellula cremea</name>
    <dbReference type="NCBI Taxonomy" id="2528010"/>
    <lineage>
        <taxon>Bacteria</taxon>
        <taxon>Pseudomonadati</taxon>
        <taxon>Planctomycetota</taxon>
        <taxon>Planctomycetia</taxon>
        <taxon>Pirellulales</taxon>
        <taxon>Pirellulaceae</taxon>
        <taxon>Lignipirellula</taxon>
    </lineage>
</organism>
<dbReference type="KEGG" id="lcre:Pla8534_16490"/>
<dbReference type="Proteomes" id="UP000317648">
    <property type="component" value="Chromosome"/>
</dbReference>
<feature type="transmembrane region" description="Helical" evidence="5">
    <location>
        <begin position="372"/>
        <end position="393"/>
    </location>
</feature>
<evidence type="ECO:0000256" key="5">
    <source>
        <dbReference type="SAM" id="Phobius"/>
    </source>
</evidence>
<evidence type="ECO:0000313" key="7">
    <source>
        <dbReference type="EMBL" id="QDU93865.1"/>
    </source>
</evidence>
<dbReference type="InterPro" id="IPR044880">
    <property type="entry name" value="NCX_ion-bd_dom_sf"/>
</dbReference>
<feature type="transmembrane region" description="Helical" evidence="5">
    <location>
        <begin position="138"/>
        <end position="157"/>
    </location>
</feature>
<feature type="transmembrane region" description="Helical" evidence="5">
    <location>
        <begin position="405"/>
        <end position="426"/>
    </location>
</feature>
<comment type="subcellular location">
    <subcellularLocation>
        <location evidence="1">Membrane</location>
        <topology evidence="1">Multi-pass membrane protein</topology>
    </subcellularLocation>
</comment>
<accession>A0A518DPV7</accession>
<feature type="transmembrane region" description="Helical" evidence="5">
    <location>
        <begin position="16"/>
        <end position="35"/>
    </location>
</feature>
<dbReference type="InterPro" id="IPR004837">
    <property type="entry name" value="NaCa_Exmemb"/>
</dbReference>
<gene>
    <name evidence="7" type="ORF">Pla8534_16490</name>
</gene>
<dbReference type="EMBL" id="CP036433">
    <property type="protein sequence ID" value="QDU93865.1"/>
    <property type="molecule type" value="Genomic_DNA"/>
</dbReference>
<dbReference type="InterPro" id="IPR004481">
    <property type="entry name" value="K/Na/Ca-exchanger"/>
</dbReference>
<dbReference type="GO" id="GO:0005262">
    <property type="term" value="F:calcium channel activity"/>
    <property type="evidence" value="ECO:0007669"/>
    <property type="project" value="TreeGrafter"/>
</dbReference>
<dbReference type="GO" id="GO:0006874">
    <property type="term" value="P:intracellular calcium ion homeostasis"/>
    <property type="evidence" value="ECO:0007669"/>
    <property type="project" value="TreeGrafter"/>
</dbReference>
<feature type="transmembrane region" description="Helical" evidence="5">
    <location>
        <begin position="42"/>
        <end position="61"/>
    </location>
</feature>
<dbReference type="PANTHER" id="PTHR10846:SF8">
    <property type="entry name" value="INNER MEMBRANE PROTEIN YRBG"/>
    <property type="match status" value="1"/>
</dbReference>
<keyword evidence="8" id="KW-1185">Reference proteome</keyword>
<name>A0A518DPV7_9BACT</name>
<evidence type="ECO:0000256" key="1">
    <source>
        <dbReference type="ARBA" id="ARBA00004141"/>
    </source>
</evidence>
<feature type="transmembrane region" description="Helical" evidence="5">
    <location>
        <begin position="297"/>
        <end position="318"/>
    </location>
</feature>
<dbReference type="GO" id="GO:0008273">
    <property type="term" value="F:calcium, potassium:sodium antiporter activity"/>
    <property type="evidence" value="ECO:0007669"/>
    <property type="project" value="TreeGrafter"/>
</dbReference>
<dbReference type="AlphaFoldDB" id="A0A518DPV7"/>
<feature type="transmembrane region" description="Helical" evidence="5">
    <location>
        <begin position="438"/>
        <end position="459"/>
    </location>
</feature>
<keyword evidence="2 5" id="KW-0812">Transmembrane</keyword>
<evidence type="ECO:0000256" key="3">
    <source>
        <dbReference type="ARBA" id="ARBA00022989"/>
    </source>
</evidence>
<dbReference type="PANTHER" id="PTHR10846">
    <property type="entry name" value="SODIUM/POTASSIUM/CALCIUM EXCHANGER"/>
    <property type="match status" value="1"/>
</dbReference>
<evidence type="ECO:0000256" key="4">
    <source>
        <dbReference type="ARBA" id="ARBA00023136"/>
    </source>
</evidence>
<evidence type="ECO:0000259" key="6">
    <source>
        <dbReference type="Pfam" id="PF01699"/>
    </source>
</evidence>
<dbReference type="GO" id="GO:0005886">
    <property type="term" value="C:plasma membrane"/>
    <property type="evidence" value="ECO:0007669"/>
    <property type="project" value="TreeGrafter"/>
</dbReference>
<protein>
    <submittedName>
        <fullName evidence="7">Putative calcium/sodium:proton antiporter</fullName>
    </submittedName>
</protein>
<proteinExistence type="predicted"/>
<feature type="transmembrane region" description="Helical" evidence="5">
    <location>
        <begin position="330"/>
        <end position="351"/>
    </location>
</feature>
<reference evidence="7 8" key="1">
    <citation type="submission" date="2019-02" db="EMBL/GenBank/DDBJ databases">
        <title>Deep-cultivation of Planctomycetes and their phenomic and genomic characterization uncovers novel biology.</title>
        <authorList>
            <person name="Wiegand S."/>
            <person name="Jogler M."/>
            <person name="Boedeker C."/>
            <person name="Pinto D."/>
            <person name="Vollmers J."/>
            <person name="Rivas-Marin E."/>
            <person name="Kohn T."/>
            <person name="Peeters S.H."/>
            <person name="Heuer A."/>
            <person name="Rast P."/>
            <person name="Oberbeckmann S."/>
            <person name="Bunk B."/>
            <person name="Jeske O."/>
            <person name="Meyerdierks A."/>
            <person name="Storesund J.E."/>
            <person name="Kallscheuer N."/>
            <person name="Luecker S."/>
            <person name="Lage O.M."/>
            <person name="Pohl T."/>
            <person name="Merkel B.J."/>
            <person name="Hornburger P."/>
            <person name="Mueller R.-W."/>
            <person name="Bruemmer F."/>
            <person name="Labrenz M."/>
            <person name="Spormann A.M."/>
            <person name="Op den Camp H."/>
            <person name="Overmann J."/>
            <person name="Amann R."/>
            <person name="Jetten M.S.M."/>
            <person name="Mascher T."/>
            <person name="Medema M.H."/>
            <person name="Devos D.P."/>
            <person name="Kaster A.-K."/>
            <person name="Ovreas L."/>
            <person name="Rohde M."/>
            <person name="Galperin M.Y."/>
            <person name="Jogler C."/>
        </authorList>
    </citation>
    <scope>NUCLEOTIDE SEQUENCE [LARGE SCALE GENOMIC DNA]</scope>
    <source>
        <strain evidence="7 8">Pla85_3_4</strain>
    </source>
</reference>
<dbReference type="OrthoDB" id="6146067at2"/>
<dbReference type="RefSeq" id="WP_145051286.1">
    <property type="nucleotide sequence ID" value="NZ_CP036433.1"/>
</dbReference>
<sequence>MASGETAENNEDGGDWIGLFVAVAAIAILVGLYFLPWHLPFLLMSVVVISIVIWQACDPFADAAQWIGTTLGVPGSVRGATLDAVASSLPELFSGIFFVVLAISEASTSGDAAAQSLARQAAGSEGFGSTIATCAGSAVYNMILIPAIVTMTIAFYRRSRPTIDVEDEVLARDGVWFLICELALLVFLFQNVMYWWMGLVLIGMYIVYICQLYRDTRVFQKRMHALKMYFEEHGADATTSEVVSGLAAQNIKVHHLLVDNSRAEFRAGDLQEEEEEEDAPDGAGVFFGFLEIPLNHVTAWAIILCSTALAAGACYFLVEATRGTATELGIPTFFVAVILAAAASSVPDTFLSVGSAMRGDDSGAVSNAFGSNIFDICICLSVPLLVNSYLVGWGPVSLTQDGEPIAGLVGLRISLFVLTGITLGIMWHNRQLTFRKSLILCGLYALFIAYAVLGSLGLLEQLGM</sequence>
<dbReference type="Gene3D" id="1.20.1420.30">
    <property type="entry name" value="NCX, central ion-binding region"/>
    <property type="match status" value="2"/>
</dbReference>
<evidence type="ECO:0000313" key="8">
    <source>
        <dbReference type="Proteomes" id="UP000317648"/>
    </source>
</evidence>
<keyword evidence="3 5" id="KW-1133">Transmembrane helix</keyword>
<keyword evidence="4 5" id="KW-0472">Membrane</keyword>
<feature type="domain" description="Sodium/calcium exchanger membrane region" evidence="6">
    <location>
        <begin position="44"/>
        <end position="210"/>
    </location>
</feature>
<feature type="transmembrane region" description="Helical" evidence="5">
    <location>
        <begin position="194"/>
        <end position="213"/>
    </location>
</feature>
<evidence type="ECO:0000256" key="2">
    <source>
        <dbReference type="ARBA" id="ARBA00022692"/>
    </source>
</evidence>
<dbReference type="Pfam" id="PF01699">
    <property type="entry name" value="Na_Ca_ex"/>
    <property type="match status" value="2"/>
</dbReference>
<feature type="domain" description="Sodium/calcium exchanger membrane region" evidence="6">
    <location>
        <begin position="299"/>
        <end position="452"/>
    </location>
</feature>
<feature type="transmembrane region" description="Helical" evidence="5">
    <location>
        <begin position="169"/>
        <end position="188"/>
    </location>
</feature>